<reference evidence="2" key="1">
    <citation type="submission" date="2021-11" db="EMBL/GenBank/DDBJ databases">
        <title>Cultivation dependent microbiological survey of springs from the worlds oldest radium mine currently devoted to the extraction of radon-saturated water.</title>
        <authorList>
            <person name="Kapinusova G."/>
            <person name="Smrhova T."/>
            <person name="Strejcek M."/>
            <person name="Suman J."/>
            <person name="Jani K."/>
            <person name="Pajer P."/>
            <person name="Uhlik O."/>
        </authorList>
    </citation>
    <scope>NUCLEOTIDE SEQUENCE [LARGE SCALE GENOMIC DNA]</scope>
    <source>
        <strain evidence="2">J379</strain>
    </source>
</reference>
<protein>
    <recommendedName>
        <fullName evidence="3">Acyl-CoA carboxylase subunit epsilon</fullName>
    </recommendedName>
</protein>
<dbReference type="EMBL" id="CP088295">
    <property type="protein sequence ID" value="UUY04173.1"/>
    <property type="molecule type" value="Genomic_DNA"/>
</dbReference>
<gene>
    <name evidence="1" type="ORF">LRS13_01190</name>
</gene>
<accession>A0ABY5PHQ2</accession>
<evidence type="ECO:0000313" key="1">
    <source>
        <dbReference type="EMBL" id="UUY04173.1"/>
    </source>
</evidence>
<name>A0ABY5PHQ2_9ACTN</name>
<proteinExistence type="predicted"/>
<dbReference type="RefSeq" id="WP_353864664.1">
    <property type="nucleotide sequence ID" value="NZ_CP088295.1"/>
</dbReference>
<organism evidence="1 2">
    <name type="scientific">Svornostia abyssi</name>
    <dbReference type="NCBI Taxonomy" id="2898438"/>
    <lineage>
        <taxon>Bacteria</taxon>
        <taxon>Bacillati</taxon>
        <taxon>Actinomycetota</taxon>
        <taxon>Thermoleophilia</taxon>
        <taxon>Solirubrobacterales</taxon>
        <taxon>Baekduiaceae</taxon>
        <taxon>Svornostia</taxon>
    </lineage>
</organism>
<evidence type="ECO:0008006" key="3">
    <source>
        <dbReference type="Google" id="ProtNLM"/>
    </source>
</evidence>
<dbReference type="Proteomes" id="UP001058860">
    <property type="component" value="Chromosome"/>
</dbReference>
<evidence type="ECO:0000313" key="2">
    <source>
        <dbReference type="Proteomes" id="UP001058860"/>
    </source>
</evidence>
<sequence length="73" mass="7970">MNRRPQLELIAPSASPEEAAAIVAALEQFMRNHAPVIVSADAPRNPWQRNALLESAGYGGVDRDPWGDPHPWG</sequence>
<keyword evidence="2" id="KW-1185">Reference proteome</keyword>